<keyword evidence="2" id="KW-0808">Transferase</keyword>
<feature type="non-terminal residue" evidence="2">
    <location>
        <position position="1"/>
    </location>
</feature>
<dbReference type="Pfam" id="PF13302">
    <property type="entry name" value="Acetyltransf_3"/>
    <property type="match status" value="1"/>
</dbReference>
<dbReference type="EMBL" id="AAKFHN010000022">
    <property type="protein sequence ID" value="ECR2778428.1"/>
    <property type="molecule type" value="Genomic_DNA"/>
</dbReference>
<keyword evidence="2" id="KW-0012">Acyltransferase</keyword>
<keyword evidence="2" id="KW-0687">Ribonucleoprotein</keyword>
<dbReference type="PANTHER" id="PTHR43441:SF11">
    <property type="entry name" value="RIBOSOMAL-PROTEIN-SERINE ACETYLTRANSFERASE"/>
    <property type="match status" value="1"/>
</dbReference>
<reference evidence="2" key="1">
    <citation type="submission" date="2019-09" db="EMBL/GenBank/DDBJ databases">
        <authorList>
            <person name="Ashton P.M."/>
            <person name="Dallman T."/>
            <person name="Nair S."/>
            <person name="De Pinna E."/>
            <person name="Peters T."/>
            <person name="Grant K."/>
        </authorList>
    </citation>
    <scope>NUCLEOTIDE SEQUENCE</scope>
    <source>
        <strain evidence="2">797592</strain>
    </source>
</reference>
<dbReference type="GO" id="GO:0005840">
    <property type="term" value="C:ribosome"/>
    <property type="evidence" value="ECO:0007669"/>
    <property type="project" value="UniProtKB-KW"/>
</dbReference>
<sequence>KKNQLFIIRGCGAYDLQTANEWTRTRPPVYALLNQEIITARLPSPALPSAMLDLMHAEQSLCVDENIQLAPASSRFATELFSVVDRNRKEFSQYMAWPRFVKTVDDESGFLDACLAAHQKNEGKTYVILFNDAAVGLLSFNSIDSANKTAYIGYWLDMRVQGQGVITRALNALVKEYSDRKLINRFVIKCSVSNLKSNKVAQRCGFVLEGKMRKAELLNGVFHDQNVYSYIAP</sequence>
<dbReference type="InterPro" id="IPR000182">
    <property type="entry name" value="GNAT_dom"/>
</dbReference>
<evidence type="ECO:0000259" key="1">
    <source>
        <dbReference type="PROSITE" id="PS51186"/>
    </source>
</evidence>
<comment type="caution">
    <text evidence="2">The sequence shown here is derived from an EMBL/GenBank/DDBJ whole genome shotgun (WGS) entry which is preliminary data.</text>
</comment>
<dbReference type="EC" id="2.3.1.-" evidence="2"/>
<feature type="domain" description="N-acetyltransferase" evidence="1">
    <location>
        <begin position="67"/>
        <end position="228"/>
    </location>
</feature>
<proteinExistence type="predicted"/>
<dbReference type="GO" id="GO:0005737">
    <property type="term" value="C:cytoplasm"/>
    <property type="evidence" value="ECO:0007669"/>
    <property type="project" value="TreeGrafter"/>
</dbReference>
<evidence type="ECO:0000313" key="2">
    <source>
        <dbReference type="EMBL" id="ECR2778428.1"/>
    </source>
</evidence>
<protein>
    <submittedName>
        <fullName evidence="2">50S ribosomal protein L7/L12-serine acetyltransferase</fullName>
        <ecNumber evidence="2">2.3.1.-</ecNumber>
    </submittedName>
</protein>
<dbReference type="Gene3D" id="3.40.630.30">
    <property type="match status" value="1"/>
</dbReference>
<dbReference type="PROSITE" id="PS51186">
    <property type="entry name" value="GNAT"/>
    <property type="match status" value="1"/>
</dbReference>
<dbReference type="NCBIfam" id="NF007539">
    <property type="entry name" value="PRK10151.1"/>
    <property type="match status" value="1"/>
</dbReference>
<dbReference type="AlphaFoldDB" id="A0A3X9M414"/>
<dbReference type="InterPro" id="IPR016181">
    <property type="entry name" value="Acyl_CoA_acyltransferase"/>
</dbReference>
<dbReference type="PANTHER" id="PTHR43441">
    <property type="entry name" value="RIBOSOMAL-PROTEIN-SERINE ACETYLTRANSFERASE"/>
    <property type="match status" value="1"/>
</dbReference>
<dbReference type="InterPro" id="IPR051908">
    <property type="entry name" value="Ribosomal_N-acetyltransferase"/>
</dbReference>
<accession>A0A3X9M414</accession>
<dbReference type="SUPFAM" id="SSF55729">
    <property type="entry name" value="Acyl-CoA N-acyltransferases (Nat)"/>
    <property type="match status" value="1"/>
</dbReference>
<keyword evidence="2" id="KW-0689">Ribosomal protein</keyword>
<dbReference type="GO" id="GO:1990189">
    <property type="term" value="F:protein N-terminal-serine acetyltransferase activity"/>
    <property type="evidence" value="ECO:0007669"/>
    <property type="project" value="TreeGrafter"/>
</dbReference>
<organism evidence="2">
    <name type="scientific">Salmonella enterica I</name>
    <dbReference type="NCBI Taxonomy" id="59201"/>
    <lineage>
        <taxon>Bacteria</taxon>
        <taxon>Pseudomonadati</taxon>
        <taxon>Pseudomonadota</taxon>
        <taxon>Gammaproteobacteria</taxon>
        <taxon>Enterobacterales</taxon>
        <taxon>Enterobacteriaceae</taxon>
        <taxon>Salmonella</taxon>
    </lineage>
</organism>
<gene>
    <name evidence="2" type="primary">rimL</name>
    <name evidence="2" type="ORF">F1J90_19620</name>
</gene>
<name>A0A3X9M414_SALET</name>
<dbReference type="GO" id="GO:0008999">
    <property type="term" value="F:protein-N-terminal-alanine acetyltransferase activity"/>
    <property type="evidence" value="ECO:0007669"/>
    <property type="project" value="TreeGrafter"/>
</dbReference>